<evidence type="ECO:0000313" key="10">
    <source>
        <dbReference type="EMBL" id="SMF10989.1"/>
    </source>
</evidence>
<proteinExistence type="inferred from homology"/>
<feature type="signal peptide" evidence="9">
    <location>
        <begin position="1"/>
        <end position="26"/>
    </location>
</feature>
<reference evidence="11" key="1">
    <citation type="submission" date="2017-04" db="EMBL/GenBank/DDBJ databases">
        <authorList>
            <person name="Varghese N."/>
            <person name="Submissions S."/>
        </authorList>
    </citation>
    <scope>NUCLEOTIDE SEQUENCE [LARGE SCALE GENOMIC DNA]</scope>
    <source>
        <strain evidence="11">DSM 22618</strain>
    </source>
</reference>
<organism evidence="10 11">
    <name type="scientific">Pseudogulbenkiania subflava DSM 22618</name>
    <dbReference type="NCBI Taxonomy" id="1123014"/>
    <lineage>
        <taxon>Bacteria</taxon>
        <taxon>Pseudomonadati</taxon>
        <taxon>Pseudomonadota</taxon>
        <taxon>Betaproteobacteria</taxon>
        <taxon>Neisseriales</taxon>
        <taxon>Chromobacteriaceae</taxon>
        <taxon>Pseudogulbenkiania</taxon>
    </lineage>
</organism>
<keyword evidence="7 9" id="KW-0564">Palmitate</keyword>
<dbReference type="PANTHER" id="PTHR30203:SF20">
    <property type="entry name" value="MULTIDRUG RESISTANCE OUTER MEMBRANE PROTEIN MDTP-RELATED"/>
    <property type="match status" value="1"/>
</dbReference>
<dbReference type="NCBIfam" id="TIGR01845">
    <property type="entry name" value="outer_NodT"/>
    <property type="match status" value="1"/>
</dbReference>
<dbReference type="Proteomes" id="UP000192920">
    <property type="component" value="Unassembled WGS sequence"/>
</dbReference>
<dbReference type="AlphaFoldDB" id="A0A1Y6BH69"/>
<dbReference type="STRING" id="1123014.SAMN02745746_01364"/>
<dbReference type="GO" id="GO:0015562">
    <property type="term" value="F:efflux transmembrane transporter activity"/>
    <property type="evidence" value="ECO:0007669"/>
    <property type="project" value="InterPro"/>
</dbReference>
<gene>
    <name evidence="10" type="ORF">SAMN02745746_01364</name>
</gene>
<keyword evidence="6 9" id="KW-0472">Membrane</keyword>
<evidence type="ECO:0000256" key="2">
    <source>
        <dbReference type="ARBA" id="ARBA00007613"/>
    </source>
</evidence>
<name>A0A1Y6BH69_9NEIS</name>
<dbReference type="EMBL" id="FXAG01000005">
    <property type="protein sequence ID" value="SMF10989.1"/>
    <property type="molecule type" value="Genomic_DNA"/>
</dbReference>
<comment type="similarity">
    <text evidence="2 9">Belongs to the outer membrane factor (OMF) (TC 1.B.17) family.</text>
</comment>
<keyword evidence="4 9" id="KW-0812">Transmembrane</keyword>
<evidence type="ECO:0000256" key="4">
    <source>
        <dbReference type="ARBA" id="ARBA00022692"/>
    </source>
</evidence>
<dbReference type="Pfam" id="PF02321">
    <property type="entry name" value="OEP"/>
    <property type="match status" value="2"/>
</dbReference>
<dbReference type="PANTHER" id="PTHR30203">
    <property type="entry name" value="OUTER MEMBRANE CATION EFFLUX PROTEIN"/>
    <property type="match status" value="1"/>
</dbReference>
<evidence type="ECO:0000256" key="3">
    <source>
        <dbReference type="ARBA" id="ARBA00022452"/>
    </source>
</evidence>
<dbReference type="SUPFAM" id="SSF56954">
    <property type="entry name" value="Outer membrane efflux proteins (OEP)"/>
    <property type="match status" value="1"/>
</dbReference>
<evidence type="ECO:0000313" key="11">
    <source>
        <dbReference type="Proteomes" id="UP000192920"/>
    </source>
</evidence>
<feature type="chain" id="PRO_5011816888" evidence="9">
    <location>
        <begin position="27"/>
        <end position="471"/>
    </location>
</feature>
<keyword evidence="11" id="KW-1185">Reference proteome</keyword>
<sequence>MSASSPAVLLRRAMPLAIVLALAACASVPDLGPLPQPKPLGASPSKEQVQLDATWWQHYGDVQLNQLIDEALRNAPDLAAADARVRKAIGAAQQAGAAMLPSVGVNASLSRMKQSYNNGVPAAFVPQGLNNSVRATLDLSYEIDFWGKNRSALAAATNEQAAAEADAAQARLTLSTAIASAYAELAHLYAQRDAAQQALEIRTQSAQLINERQRQGLETLGTVRQADSRSASAKAELLAIEESITLQGHQLAALMGAEPERGDRIQRPAINLAQNIVVPAQLHADLLGRRPDLTASRLRAEAAAKRIDQARAEFYPNINLSAYVGAQSLGLGMLTKAGSGIAGFGPAISLPIFRGGQLQGQYRVTRAQYDEAVANYDQTLNHALQDVADALSSQAALDGRLSAQQESLAAAEDALRIARNRYQGGLATYLDVLTAEDSVVASRRSLSDLQTRRLSLDVALIRALGGGYRAA</sequence>
<dbReference type="InterPro" id="IPR010131">
    <property type="entry name" value="MdtP/NodT-like"/>
</dbReference>
<evidence type="ECO:0000256" key="8">
    <source>
        <dbReference type="ARBA" id="ARBA00023288"/>
    </source>
</evidence>
<dbReference type="Gene3D" id="2.20.200.10">
    <property type="entry name" value="Outer membrane efflux proteins (OEP)"/>
    <property type="match status" value="1"/>
</dbReference>
<protein>
    <submittedName>
        <fullName evidence="10">Efflux transporter, outer membrane factor (OMF) lipoprotein, NodT family</fullName>
    </submittedName>
</protein>
<evidence type="ECO:0000256" key="7">
    <source>
        <dbReference type="ARBA" id="ARBA00023139"/>
    </source>
</evidence>
<keyword evidence="3 9" id="KW-1134">Transmembrane beta strand</keyword>
<evidence type="ECO:0000256" key="5">
    <source>
        <dbReference type="ARBA" id="ARBA00022729"/>
    </source>
</evidence>
<dbReference type="GO" id="GO:0005886">
    <property type="term" value="C:plasma membrane"/>
    <property type="evidence" value="ECO:0007669"/>
    <property type="project" value="UniProtKB-SubCell"/>
</dbReference>
<dbReference type="Gene3D" id="1.20.1600.10">
    <property type="entry name" value="Outer membrane efflux proteins (OEP)"/>
    <property type="match status" value="1"/>
</dbReference>
<dbReference type="InterPro" id="IPR003423">
    <property type="entry name" value="OMP_efflux"/>
</dbReference>
<keyword evidence="5 9" id="KW-0732">Signal</keyword>
<evidence type="ECO:0000256" key="1">
    <source>
        <dbReference type="ARBA" id="ARBA00004370"/>
    </source>
</evidence>
<evidence type="ECO:0000256" key="6">
    <source>
        <dbReference type="ARBA" id="ARBA00023136"/>
    </source>
</evidence>
<accession>A0A1Y6BH69</accession>
<evidence type="ECO:0000256" key="9">
    <source>
        <dbReference type="RuleBase" id="RU362097"/>
    </source>
</evidence>
<keyword evidence="8 9" id="KW-0449">Lipoprotein</keyword>
<comment type="subcellular location">
    <subcellularLocation>
        <location evidence="9">Cell membrane</location>
        <topology evidence="9">Lipid-anchor</topology>
    </subcellularLocation>
    <subcellularLocation>
        <location evidence="1">Membrane</location>
    </subcellularLocation>
</comment>